<dbReference type="RefSeq" id="WP_044028836.1">
    <property type="nucleotide sequence ID" value="NZ_CP076685.1"/>
</dbReference>
<dbReference type="EMBL" id="JABXIY010000038">
    <property type="protein sequence ID" value="NVK97978.1"/>
    <property type="molecule type" value="Genomic_DNA"/>
</dbReference>
<comment type="caution">
    <text evidence="1">The sequence shown here is derived from an EMBL/GenBank/DDBJ whole genome shotgun (WGS) entry which is preliminary data.</text>
</comment>
<evidence type="ECO:0000313" key="2">
    <source>
        <dbReference type="Proteomes" id="UP000565723"/>
    </source>
</evidence>
<accession>A0A850LJ73</accession>
<gene>
    <name evidence="1" type="ORF">HW564_13690</name>
</gene>
<sequence length="59" mass="6292">MATIITFPRRDIQTPVSGVEANADNVLSLADWRARGRALRTANGVFFVSTPWGSSGDAA</sequence>
<organism evidence="1 2">
    <name type="scientific">Ruegeria pomeroyi</name>
    <dbReference type="NCBI Taxonomy" id="89184"/>
    <lineage>
        <taxon>Bacteria</taxon>
        <taxon>Pseudomonadati</taxon>
        <taxon>Pseudomonadota</taxon>
        <taxon>Alphaproteobacteria</taxon>
        <taxon>Rhodobacterales</taxon>
        <taxon>Roseobacteraceae</taxon>
        <taxon>Ruegeria</taxon>
    </lineage>
</organism>
<protein>
    <submittedName>
        <fullName evidence="1">Uncharacterized protein</fullName>
    </submittedName>
</protein>
<dbReference type="Proteomes" id="UP000565723">
    <property type="component" value="Unassembled WGS sequence"/>
</dbReference>
<name>A0A850LJ73_9RHOB</name>
<evidence type="ECO:0000313" key="1">
    <source>
        <dbReference type="EMBL" id="NVK97978.1"/>
    </source>
</evidence>
<dbReference type="AlphaFoldDB" id="A0A850LJ73"/>
<proteinExistence type="predicted"/>
<reference evidence="1 2" key="1">
    <citation type="journal article" date="2020" name="Proc. Natl. Acad. Sci. U.S.A.">
        <title>Ecological drivers of bacterial community assembly in synthetic phycospheres.</title>
        <authorList>
            <person name="Fu H."/>
            <person name="Uchimiya M."/>
            <person name="Gore J."/>
            <person name="Moran M.A."/>
        </authorList>
    </citation>
    <scope>NUCLEOTIDE SEQUENCE [LARGE SCALE GENOMIC DNA]</scope>
    <source>
        <strain evidence="1">HF-Din03</strain>
    </source>
</reference>